<keyword evidence="2 4" id="KW-0408">Iron</keyword>
<comment type="caution">
    <text evidence="7">The sequence shown here is derived from an EMBL/GenBank/DDBJ whole genome shotgun (WGS) entry which is preliminary data.</text>
</comment>
<dbReference type="EC" id="1.14.99.50" evidence="4"/>
<organism evidence="7 8">
    <name type="scientific">Saccharopolyspora ipomoeae</name>
    <dbReference type="NCBI Taxonomy" id="3042027"/>
    <lineage>
        <taxon>Bacteria</taxon>
        <taxon>Bacillati</taxon>
        <taxon>Actinomycetota</taxon>
        <taxon>Actinomycetes</taxon>
        <taxon>Pseudonocardiales</taxon>
        <taxon>Pseudonocardiaceae</taxon>
        <taxon>Saccharopolyspora</taxon>
    </lineage>
</organism>
<protein>
    <recommendedName>
        <fullName evidence="4">Hercynine oxygenase</fullName>
        <ecNumber evidence="4">1.14.99.50</ecNumber>
    </recommendedName>
    <alternativeName>
        <fullName evidence="4">Gamma-glutamyl hercynylcysteine S-oxide synthase</fullName>
    </alternativeName>
</protein>
<comment type="function">
    <text evidence="4">Catalyzes the oxidative sulfurization of hercynine (N-alpha,N-alpha,N-alpha-trimethyl-L-histidine) into hercynyl-gamma-L-glutamyl-L-cysteine sulfoxide, a step in the biosynthesis pathway of ergothioneine.</text>
</comment>
<keyword evidence="4" id="KW-0479">Metal-binding</keyword>
<dbReference type="InterPro" id="IPR024775">
    <property type="entry name" value="DinB-like"/>
</dbReference>
<comment type="catalytic activity">
    <reaction evidence="4">
        <text>gamma-L-glutamyl-L-cysteine + hercynine + O2 = gamma-L-glutamyl-hercynylcysteine S-oxide + H2O</text>
        <dbReference type="Rhea" id="RHEA:42672"/>
        <dbReference type="ChEBI" id="CHEBI:15377"/>
        <dbReference type="ChEBI" id="CHEBI:15379"/>
        <dbReference type="ChEBI" id="CHEBI:15781"/>
        <dbReference type="ChEBI" id="CHEBI:58173"/>
        <dbReference type="ChEBI" id="CHEBI:82703"/>
        <dbReference type="EC" id="1.14.99.50"/>
    </reaction>
</comment>
<evidence type="ECO:0000259" key="5">
    <source>
        <dbReference type="Pfam" id="PF03781"/>
    </source>
</evidence>
<feature type="binding site" evidence="4">
    <location>
        <position position="53"/>
    </location>
    <ligand>
        <name>Fe cation</name>
        <dbReference type="ChEBI" id="CHEBI:24875"/>
    </ligand>
</feature>
<evidence type="ECO:0000259" key="6">
    <source>
        <dbReference type="Pfam" id="PF12867"/>
    </source>
</evidence>
<dbReference type="InterPro" id="IPR042095">
    <property type="entry name" value="SUMF_sf"/>
</dbReference>
<evidence type="ECO:0000256" key="1">
    <source>
        <dbReference type="ARBA" id="ARBA00023002"/>
    </source>
</evidence>
<dbReference type="Pfam" id="PF03781">
    <property type="entry name" value="FGE-sulfatase"/>
    <property type="match status" value="1"/>
</dbReference>
<feature type="domain" description="Sulfatase-modifying factor enzyme-like" evidence="5">
    <location>
        <begin position="174"/>
        <end position="432"/>
    </location>
</feature>
<dbReference type="InterPro" id="IPR016187">
    <property type="entry name" value="CTDL_fold"/>
</dbReference>
<evidence type="ECO:0000313" key="8">
    <source>
        <dbReference type="Proteomes" id="UP001237595"/>
    </source>
</evidence>
<proteinExistence type="inferred from homology"/>
<dbReference type="SUPFAM" id="SSF56436">
    <property type="entry name" value="C-type lectin-like"/>
    <property type="match status" value="1"/>
</dbReference>
<feature type="binding site" evidence="4">
    <location>
        <position position="417"/>
    </location>
    <ligand>
        <name>gamma-L-glutamyl-L-cysteine</name>
        <dbReference type="ChEBI" id="CHEBI:58173"/>
    </ligand>
</feature>
<dbReference type="InterPro" id="IPR032890">
    <property type="entry name" value="EgtB_Actinobacteria"/>
</dbReference>
<evidence type="ECO:0000256" key="2">
    <source>
        <dbReference type="ARBA" id="ARBA00023004"/>
    </source>
</evidence>
<dbReference type="NCBIfam" id="TIGR03440">
    <property type="entry name" value="egtB_TIGR03440"/>
    <property type="match status" value="1"/>
</dbReference>
<dbReference type="SUPFAM" id="SSF109854">
    <property type="entry name" value="DinB/YfiT-like putative metalloenzymes"/>
    <property type="match status" value="1"/>
</dbReference>
<comment type="cofactor">
    <cofactor evidence="4">
        <name>Fe(2+)</name>
        <dbReference type="ChEBI" id="CHEBI:29033"/>
    </cofactor>
</comment>
<dbReference type="InterPro" id="IPR034660">
    <property type="entry name" value="DinB/YfiT-like"/>
</dbReference>
<keyword evidence="8" id="KW-1185">Reference proteome</keyword>
<comment type="similarity">
    <text evidence="4">Belongs to the EgtB family.</text>
</comment>
<dbReference type="Pfam" id="PF12867">
    <property type="entry name" value="DinB_2"/>
    <property type="match status" value="1"/>
</dbReference>
<dbReference type="PANTHER" id="PTHR23150">
    <property type="entry name" value="SULFATASE MODIFYING FACTOR 1, 2"/>
    <property type="match status" value="1"/>
</dbReference>
<sequence>MQELGTEDLREHVATELARTRRRSARLTDAVDDEDLVKQHSPLMSPLVWDLAHVGSQEELWLVRDVGGREPIRPDIDDLYDAFQHRRADRPELPLLGPREARDYIGTVREKVFDLLDDAPLEGRRLVEQAFAFGMIVQHEQQHDETMLATHQLRDGPPALHAEPPTAAPAEALPGEVFVPGGPFTMGTSTEAWALDNERPAHEVHVDAFYLDTTPVTNAEFARFIDAGGYRDPQWWSETGSRYRAKASLEAPRFWFRDGDRWWRRRFGHVEEVPGDEPVVHVSFHEAEAYAAWAGKRLPTEAEWEKAARYDPATGRSRRYPWGDDEPDETRANLGQRHLRPAPAGAYPLGEAPCGARQLIGDVWEWTSSDFLPYPGFVAFPYREYSEVFFGSDHKVLRGGSFGTDRAACRGTFRNWDFPIRRQIFAGFRCARTPLPDER</sequence>
<reference evidence="7 8" key="1">
    <citation type="submission" date="2023-04" db="EMBL/GenBank/DDBJ databases">
        <title>Draft genome sequence of Saccharopolyspora sp. TS4A08 isolated from sweet potato rhizospheric soil.</title>
        <authorList>
            <person name="Suksaard P."/>
            <person name="Duangmal K."/>
        </authorList>
    </citation>
    <scope>NUCLEOTIDE SEQUENCE [LARGE SCALE GENOMIC DNA]</scope>
    <source>
        <strain evidence="7 8">TS4A08</strain>
    </source>
</reference>
<feature type="binding site" evidence="4">
    <location>
        <position position="143"/>
    </location>
    <ligand>
        <name>Fe cation</name>
        <dbReference type="ChEBI" id="CHEBI:24875"/>
    </ligand>
</feature>
<feature type="binding site" evidence="4">
    <location>
        <begin position="87"/>
        <end position="90"/>
    </location>
    <ligand>
        <name>gamma-L-glutamyl-L-cysteine</name>
        <dbReference type="ChEBI" id="CHEBI:58173"/>
    </ligand>
</feature>
<feature type="domain" description="DinB-like" evidence="6">
    <location>
        <begin position="17"/>
        <end position="147"/>
    </location>
</feature>
<dbReference type="InterPro" id="IPR051043">
    <property type="entry name" value="Sulfatase_Mod_Factor_Kinase"/>
</dbReference>
<dbReference type="PANTHER" id="PTHR23150:SF36">
    <property type="entry name" value="HERCYNINE OXYGENASE"/>
    <property type="match status" value="1"/>
</dbReference>
<feature type="binding site" evidence="4">
    <location>
        <position position="139"/>
    </location>
    <ligand>
        <name>Fe cation</name>
        <dbReference type="ChEBI" id="CHEBI:24875"/>
    </ligand>
</feature>
<name>A0ABT6PNA0_9PSEU</name>
<keyword evidence="1 4" id="KW-0560">Oxidoreductase</keyword>
<dbReference type="InterPro" id="IPR005532">
    <property type="entry name" value="SUMF_dom"/>
</dbReference>
<dbReference type="Proteomes" id="UP001237595">
    <property type="component" value="Unassembled WGS sequence"/>
</dbReference>
<gene>
    <name evidence="4 7" type="primary">egtB</name>
    <name evidence="7" type="ORF">QFW96_12755</name>
</gene>
<evidence type="ECO:0000256" key="3">
    <source>
        <dbReference type="ARBA" id="ARBA00037882"/>
    </source>
</evidence>
<evidence type="ECO:0000313" key="7">
    <source>
        <dbReference type="EMBL" id="MDI2029492.1"/>
    </source>
</evidence>
<feature type="binding site" evidence="4">
    <location>
        <position position="421"/>
    </location>
    <ligand>
        <name>gamma-L-glutamyl-L-cysteine</name>
        <dbReference type="ChEBI" id="CHEBI:58173"/>
    </ligand>
</feature>
<dbReference type="Gene3D" id="3.90.1580.10">
    <property type="entry name" value="paralog of FGE (formylglycine-generating enzyme)"/>
    <property type="match status" value="1"/>
</dbReference>
<comment type="pathway">
    <text evidence="3 4">Amino-acid biosynthesis; ergothioneine biosynthesis.</text>
</comment>
<dbReference type="EMBL" id="JASAOF010000006">
    <property type="protein sequence ID" value="MDI2029492.1"/>
    <property type="molecule type" value="Genomic_DNA"/>
</dbReference>
<dbReference type="HAMAP" id="MF_02035">
    <property type="entry name" value="EgtB"/>
    <property type="match status" value="1"/>
</dbReference>
<accession>A0ABT6PNA0</accession>
<keyword evidence="4" id="KW-0503">Monooxygenase</keyword>
<dbReference type="InterPro" id="IPR017806">
    <property type="entry name" value="EgtB"/>
</dbReference>
<dbReference type="Gene3D" id="1.20.120.450">
    <property type="entry name" value="dinb family like domain"/>
    <property type="match status" value="1"/>
</dbReference>
<evidence type="ECO:0000256" key="4">
    <source>
        <dbReference type="HAMAP-Rule" id="MF_02035"/>
    </source>
</evidence>